<protein>
    <recommendedName>
        <fullName evidence="6">Proteasome subunit alpha type</fullName>
    </recommendedName>
</protein>
<keyword evidence="2 6" id="KW-0963">Cytoplasm</keyword>
<accession>A0AB34JSD9</accession>
<evidence type="ECO:0000256" key="4">
    <source>
        <dbReference type="ARBA" id="ARBA00023242"/>
    </source>
</evidence>
<proteinExistence type="inferred from homology"/>
<keyword evidence="9" id="KW-1185">Reference proteome</keyword>
<organism evidence="8 9">
    <name type="scientific">Prymnesium parvum</name>
    <name type="common">Toxic golden alga</name>
    <dbReference type="NCBI Taxonomy" id="97485"/>
    <lineage>
        <taxon>Eukaryota</taxon>
        <taxon>Haptista</taxon>
        <taxon>Haptophyta</taxon>
        <taxon>Prymnesiophyceae</taxon>
        <taxon>Prymnesiales</taxon>
        <taxon>Prymnesiaceae</taxon>
        <taxon>Prymnesium</taxon>
    </lineage>
</organism>
<dbReference type="InterPro" id="IPR050115">
    <property type="entry name" value="Proteasome_alpha"/>
</dbReference>
<dbReference type="Gene3D" id="3.60.20.10">
    <property type="entry name" value="Glutamine Phosphoribosylpyrophosphate, subunit 1, domain 1"/>
    <property type="match status" value="1"/>
</dbReference>
<evidence type="ECO:0000256" key="1">
    <source>
        <dbReference type="ARBA" id="ARBA00002000"/>
    </source>
</evidence>
<dbReference type="GO" id="GO:0005634">
    <property type="term" value="C:nucleus"/>
    <property type="evidence" value="ECO:0007669"/>
    <property type="project" value="UniProtKB-SubCell"/>
</dbReference>
<dbReference type="Pfam" id="PF10584">
    <property type="entry name" value="Proteasome_A_N"/>
    <property type="match status" value="1"/>
</dbReference>
<evidence type="ECO:0000256" key="2">
    <source>
        <dbReference type="ARBA" id="ARBA00022490"/>
    </source>
</evidence>
<evidence type="ECO:0000256" key="5">
    <source>
        <dbReference type="PROSITE-ProRule" id="PRU00808"/>
    </source>
</evidence>
<evidence type="ECO:0000256" key="6">
    <source>
        <dbReference type="RuleBase" id="RU000551"/>
    </source>
</evidence>
<dbReference type="SUPFAM" id="SSF56235">
    <property type="entry name" value="N-terminal nucleophile aminohydrolases (Ntn hydrolases)"/>
    <property type="match status" value="1"/>
</dbReference>
<dbReference type="SMART" id="SM00948">
    <property type="entry name" value="Proteasome_A_N"/>
    <property type="match status" value="1"/>
</dbReference>
<comment type="function">
    <text evidence="1">The proteasome is a multicatalytic proteinase complex which is characterized by its ability to cleave peptides with Arg, Phe, Tyr, Leu, and Glu adjacent to the leaving group at neutral or slightly basic pH. The proteasome has an ATP-dependent proteolytic activity.</text>
</comment>
<comment type="subcellular location">
    <subcellularLocation>
        <location evidence="6">Cytoplasm</location>
    </subcellularLocation>
    <subcellularLocation>
        <location evidence="6">Nucleus</location>
    </subcellularLocation>
</comment>
<evidence type="ECO:0000313" key="8">
    <source>
        <dbReference type="EMBL" id="KAL1523636.1"/>
    </source>
</evidence>
<dbReference type="Proteomes" id="UP001515480">
    <property type="component" value="Unassembled WGS sequence"/>
</dbReference>
<feature type="domain" description="Proteasome alpha-type subunits" evidence="7">
    <location>
        <begin position="8"/>
        <end position="30"/>
    </location>
</feature>
<dbReference type="GO" id="GO:0006511">
    <property type="term" value="P:ubiquitin-dependent protein catabolic process"/>
    <property type="evidence" value="ECO:0007669"/>
    <property type="project" value="InterPro"/>
</dbReference>
<sequence>MSSIGTGYDQSTTTFSPDGRVFQVEYAMKAVDNSSTAIGIRCKDGIAMAVDKPVISKMLVEGSNRRILNVDKHSGMCVSGLQADARQIVNHARDEAASYLDFNGGPIPGSVLCDRVAGLMHAYTLYWYVRPFGASVLIANYAEDSPELYAVEPSGLSYRYLATAIGKGKNAAKSALEKLDLSTLSCREAVMECAKILYMGHDPSKDKPIELELSWVCDETNRMHQLVPPQLKIEAEEAAKAARAAMDE</sequence>
<dbReference type="GO" id="GO:0019773">
    <property type="term" value="C:proteasome core complex, alpha-subunit complex"/>
    <property type="evidence" value="ECO:0007669"/>
    <property type="project" value="UniProtKB-UniRule"/>
</dbReference>
<dbReference type="InterPro" id="IPR023332">
    <property type="entry name" value="Proteasome_alpha-type"/>
</dbReference>
<dbReference type="CDD" id="cd03751">
    <property type="entry name" value="proteasome_alpha_type_3"/>
    <property type="match status" value="1"/>
</dbReference>
<dbReference type="PROSITE" id="PS51475">
    <property type="entry name" value="PROTEASOME_ALPHA_2"/>
    <property type="match status" value="1"/>
</dbReference>
<dbReference type="GO" id="GO:0005737">
    <property type="term" value="C:cytoplasm"/>
    <property type="evidence" value="ECO:0007669"/>
    <property type="project" value="UniProtKB-SubCell"/>
</dbReference>
<dbReference type="PROSITE" id="PS00388">
    <property type="entry name" value="PROTEASOME_ALPHA_1"/>
    <property type="match status" value="1"/>
</dbReference>
<gene>
    <name evidence="8" type="ORF">AB1Y20_018572</name>
</gene>
<dbReference type="FunFam" id="3.60.20.10:FF:000007">
    <property type="entry name" value="Proteasome subunit alpha type"/>
    <property type="match status" value="1"/>
</dbReference>
<dbReference type="InterPro" id="IPR000426">
    <property type="entry name" value="Proteasome_asu_N"/>
</dbReference>
<dbReference type="EMBL" id="JBGBPQ010000005">
    <property type="protein sequence ID" value="KAL1523636.1"/>
    <property type="molecule type" value="Genomic_DNA"/>
</dbReference>
<dbReference type="Pfam" id="PF00227">
    <property type="entry name" value="Proteasome"/>
    <property type="match status" value="1"/>
</dbReference>
<reference evidence="8 9" key="1">
    <citation type="journal article" date="2024" name="Science">
        <title>Giant polyketide synthase enzymes in the biosynthesis of giant marine polyether toxins.</title>
        <authorList>
            <person name="Fallon T.R."/>
            <person name="Shende V.V."/>
            <person name="Wierzbicki I.H."/>
            <person name="Pendleton A.L."/>
            <person name="Watervoot N.F."/>
            <person name="Auber R.P."/>
            <person name="Gonzalez D.J."/>
            <person name="Wisecaver J.H."/>
            <person name="Moore B.S."/>
        </authorList>
    </citation>
    <scope>NUCLEOTIDE SEQUENCE [LARGE SCALE GENOMIC DNA]</scope>
    <source>
        <strain evidence="8 9">12B1</strain>
    </source>
</reference>
<evidence type="ECO:0000259" key="7">
    <source>
        <dbReference type="PROSITE" id="PS00388"/>
    </source>
</evidence>
<name>A0AB34JSD9_PRYPA</name>
<comment type="subunit">
    <text evidence="6">The 26S proteasome consists of a 20S proteasome core and two 19S regulatory subunits.</text>
</comment>
<keyword evidence="3 5" id="KW-0647">Proteasome</keyword>
<keyword evidence="4 6" id="KW-0539">Nucleus</keyword>
<evidence type="ECO:0000313" key="9">
    <source>
        <dbReference type="Proteomes" id="UP001515480"/>
    </source>
</evidence>
<comment type="similarity">
    <text evidence="5 6">Belongs to the peptidase T1A family.</text>
</comment>
<dbReference type="InterPro" id="IPR029055">
    <property type="entry name" value="Ntn_hydrolases_N"/>
</dbReference>
<comment type="caution">
    <text evidence="8">The sequence shown here is derived from an EMBL/GenBank/DDBJ whole genome shotgun (WGS) entry which is preliminary data.</text>
</comment>
<dbReference type="InterPro" id="IPR001353">
    <property type="entry name" value="Proteasome_sua/b"/>
</dbReference>
<dbReference type="PANTHER" id="PTHR11599">
    <property type="entry name" value="PROTEASOME SUBUNIT ALPHA/BETA"/>
    <property type="match status" value="1"/>
</dbReference>
<evidence type="ECO:0000256" key="3">
    <source>
        <dbReference type="ARBA" id="ARBA00022942"/>
    </source>
</evidence>
<dbReference type="AlphaFoldDB" id="A0AB34JSD9"/>